<keyword evidence="2" id="KW-1185">Reference proteome</keyword>
<dbReference type="AlphaFoldDB" id="A0A4C1ZTD0"/>
<name>A0A4C1ZTD0_EUMVA</name>
<evidence type="ECO:0000313" key="2">
    <source>
        <dbReference type="Proteomes" id="UP000299102"/>
    </source>
</evidence>
<sequence length="126" mass="14458">MIYYDFRRGLIPKQFIDRLTSTFGDEALSKPLYITVLVSLIVAGLFTDEFKEGRPKSVGVPQHIDAVRELIMQDRHVTYHDVKASLGINITFWKKLVKNELAVGFSFIMTTPHHIPPHKQLTIHGR</sequence>
<dbReference type="Proteomes" id="UP000299102">
    <property type="component" value="Unassembled WGS sequence"/>
</dbReference>
<organism evidence="1 2">
    <name type="scientific">Eumeta variegata</name>
    <name type="common">Bagworm moth</name>
    <name type="synonym">Eumeta japonica</name>
    <dbReference type="NCBI Taxonomy" id="151549"/>
    <lineage>
        <taxon>Eukaryota</taxon>
        <taxon>Metazoa</taxon>
        <taxon>Ecdysozoa</taxon>
        <taxon>Arthropoda</taxon>
        <taxon>Hexapoda</taxon>
        <taxon>Insecta</taxon>
        <taxon>Pterygota</taxon>
        <taxon>Neoptera</taxon>
        <taxon>Endopterygota</taxon>
        <taxon>Lepidoptera</taxon>
        <taxon>Glossata</taxon>
        <taxon>Ditrysia</taxon>
        <taxon>Tineoidea</taxon>
        <taxon>Psychidae</taxon>
        <taxon>Oiketicinae</taxon>
        <taxon>Eumeta</taxon>
    </lineage>
</organism>
<evidence type="ECO:0008006" key="3">
    <source>
        <dbReference type="Google" id="ProtNLM"/>
    </source>
</evidence>
<dbReference type="OrthoDB" id="10017160at2759"/>
<comment type="caution">
    <text evidence="1">The sequence shown here is derived from an EMBL/GenBank/DDBJ whole genome shotgun (WGS) entry which is preliminary data.</text>
</comment>
<accession>A0A4C1ZTD0</accession>
<evidence type="ECO:0000313" key="1">
    <source>
        <dbReference type="EMBL" id="GBP92161.1"/>
    </source>
</evidence>
<proteinExistence type="predicted"/>
<dbReference type="EMBL" id="BGZK01002244">
    <property type="protein sequence ID" value="GBP92161.1"/>
    <property type="molecule type" value="Genomic_DNA"/>
</dbReference>
<reference evidence="1 2" key="1">
    <citation type="journal article" date="2019" name="Commun. Biol.">
        <title>The bagworm genome reveals a unique fibroin gene that provides high tensile strength.</title>
        <authorList>
            <person name="Kono N."/>
            <person name="Nakamura H."/>
            <person name="Ohtoshi R."/>
            <person name="Tomita M."/>
            <person name="Numata K."/>
            <person name="Arakawa K."/>
        </authorList>
    </citation>
    <scope>NUCLEOTIDE SEQUENCE [LARGE SCALE GENOMIC DNA]</scope>
</reference>
<gene>
    <name evidence="1" type="ORF">EVAR_34153_1</name>
</gene>
<protein>
    <recommendedName>
        <fullName evidence="3">Histone-lysine N-methyltransferase SETMAR</fullName>
    </recommendedName>
</protein>